<evidence type="ECO:0000313" key="4">
    <source>
        <dbReference type="Proteomes" id="UP000238415"/>
    </source>
</evidence>
<dbReference type="SUPFAM" id="SSF50199">
    <property type="entry name" value="Staphylococcal nuclease"/>
    <property type="match status" value="1"/>
</dbReference>
<dbReference type="EMBL" id="PVXM01000008">
    <property type="protein sequence ID" value="PRR74518.1"/>
    <property type="molecule type" value="Genomic_DNA"/>
</dbReference>
<dbReference type="AlphaFoldDB" id="A0A2T0AVA4"/>
<gene>
    <name evidence="3" type="primary">nucH</name>
    <name evidence="3" type="ORF">MOHU_08310</name>
</gene>
<protein>
    <submittedName>
        <fullName evidence="3">Thermonuclease</fullName>
        <ecNumber evidence="3">3.1.31.1</ecNumber>
    </submittedName>
</protein>
<dbReference type="InterPro" id="IPR035437">
    <property type="entry name" value="SNase_OB-fold_sf"/>
</dbReference>
<sequence>MRSNITRLKFTSLAATLLAFALALLSGCASGAPPQAAPDKGQAAQEQLAVQSPAQTQQPSPTSALAAVRAIQATVTSISDGDTVHVNLNGRDERVRMIGVNCPEISHPDLGIKEEPYGREAKAYTER</sequence>
<feature type="chain" id="PRO_5015566490" evidence="2">
    <location>
        <begin position="32"/>
        <end position="127"/>
    </location>
</feature>
<reference evidence="3 4" key="1">
    <citation type="submission" date="2018-03" db="EMBL/GenBank/DDBJ databases">
        <title>Genome sequence of Moorella humiferrea DSM 23265.</title>
        <authorList>
            <person name="Poehlein A."/>
            <person name="Daniel R."/>
        </authorList>
    </citation>
    <scope>NUCLEOTIDE SEQUENCE [LARGE SCALE GENOMIC DNA]</scope>
    <source>
        <strain evidence="3 4">DSM 23265</strain>
    </source>
</reference>
<dbReference type="Gene3D" id="2.40.50.90">
    <property type="match status" value="1"/>
</dbReference>
<dbReference type="Proteomes" id="UP000238415">
    <property type="component" value="Unassembled WGS sequence"/>
</dbReference>
<comment type="caution">
    <text evidence="3">The sequence shown here is derived from an EMBL/GenBank/DDBJ whole genome shotgun (WGS) entry which is preliminary data.</text>
</comment>
<feature type="signal peptide" evidence="2">
    <location>
        <begin position="1"/>
        <end position="31"/>
    </location>
</feature>
<feature type="compositionally biased region" description="Low complexity" evidence="1">
    <location>
        <begin position="51"/>
        <end position="63"/>
    </location>
</feature>
<proteinExistence type="predicted"/>
<organism evidence="3 4">
    <name type="scientific">Neomoorella humiferrea</name>
    <dbReference type="NCBI Taxonomy" id="676965"/>
    <lineage>
        <taxon>Bacteria</taxon>
        <taxon>Bacillati</taxon>
        <taxon>Bacillota</taxon>
        <taxon>Clostridia</taxon>
        <taxon>Neomoorellales</taxon>
        <taxon>Neomoorellaceae</taxon>
        <taxon>Neomoorella</taxon>
    </lineage>
</organism>
<keyword evidence="2" id="KW-0732">Signal</keyword>
<keyword evidence="4" id="KW-1185">Reference proteome</keyword>
<dbReference type="PROSITE" id="PS51257">
    <property type="entry name" value="PROKAR_LIPOPROTEIN"/>
    <property type="match status" value="1"/>
</dbReference>
<dbReference type="GO" id="GO:1990599">
    <property type="term" value="F:3' overhang single-stranded DNA endodeoxyribonuclease activity"/>
    <property type="evidence" value="ECO:0007669"/>
    <property type="project" value="UniProtKB-EC"/>
</dbReference>
<keyword evidence="3" id="KW-0378">Hydrolase</keyword>
<evidence type="ECO:0000256" key="2">
    <source>
        <dbReference type="SAM" id="SignalP"/>
    </source>
</evidence>
<dbReference type="EC" id="3.1.31.1" evidence="3"/>
<evidence type="ECO:0000256" key="1">
    <source>
        <dbReference type="SAM" id="MobiDB-lite"/>
    </source>
</evidence>
<evidence type="ECO:0000313" key="3">
    <source>
        <dbReference type="EMBL" id="PRR74518.1"/>
    </source>
</evidence>
<accession>A0A2T0AVA4</accession>
<name>A0A2T0AVA4_9FIRM</name>
<feature type="region of interest" description="Disordered" evidence="1">
    <location>
        <begin position="31"/>
        <end position="63"/>
    </location>
</feature>